<protein>
    <submittedName>
        <fullName evidence="2">RNA-binding protein 33-like</fullName>
    </submittedName>
</protein>
<sequence>MDGPAGNTKKEMPKRARNPPKKMCFYETDPGSPKDDSDGLFVLLTFEDGYTAKIFNACDILSKDDKPTTCLRDLKPGEEVLARWSDNKFYTATVDSVGTVKKTVDAKKATKKDMKKKRCSCSTILQPSITTSSRSVHLSTGSSKYCGPQRHPASNYLASVPTSTYRVIFTYPATAPACNCLATVPGSSLPVIATYASTCPAAPPVCTHSVSSHTLFQPFAVSKASPISHGTAHIFRPVRTTCFGGFVSPKTATSSNYTIIIERDPLPESAEPIFSFPESREDRSWKPCRACEAEVEKLVEEKAKLQDVLCSMSGEHLEALKSFLDKVEQIQPQAGVGAPKHRSGKQELYPESGLFVSSTCLAAIHAEAKKDCLRLFHLLFDEFFTAEECRNAVAFGKHGKVPDGKTVLDKFKVTGILTYIMRCSTLDGWTS</sequence>
<dbReference type="Gene3D" id="2.30.30.140">
    <property type="match status" value="1"/>
</dbReference>
<dbReference type="AlphaFoldDB" id="A0AAV1FXS1"/>
<proteinExistence type="predicted"/>
<feature type="region of interest" description="Disordered" evidence="1">
    <location>
        <begin position="1"/>
        <end position="34"/>
    </location>
</feature>
<name>A0AAV1FXS1_XYRNO</name>
<evidence type="ECO:0000256" key="1">
    <source>
        <dbReference type="SAM" id="MobiDB-lite"/>
    </source>
</evidence>
<dbReference type="Proteomes" id="UP001178508">
    <property type="component" value="Chromosome 11"/>
</dbReference>
<gene>
    <name evidence="2" type="ORF">XNOV1_A003342</name>
</gene>
<evidence type="ECO:0000313" key="2">
    <source>
        <dbReference type="EMBL" id="CAJ1066456.1"/>
    </source>
</evidence>
<evidence type="ECO:0000313" key="3">
    <source>
        <dbReference type="Proteomes" id="UP001178508"/>
    </source>
</evidence>
<organism evidence="2 3">
    <name type="scientific">Xyrichtys novacula</name>
    <name type="common">Pearly razorfish</name>
    <name type="synonym">Hemipteronotus novacula</name>
    <dbReference type="NCBI Taxonomy" id="13765"/>
    <lineage>
        <taxon>Eukaryota</taxon>
        <taxon>Metazoa</taxon>
        <taxon>Chordata</taxon>
        <taxon>Craniata</taxon>
        <taxon>Vertebrata</taxon>
        <taxon>Euteleostomi</taxon>
        <taxon>Actinopterygii</taxon>
        <taxon>Neopterygii</taxon>
        <taxon>Teleostei</taxon>
        <taxon>Neoteleostei</taxon>
        <taxon>Acanthomorphata</taxon>
        <taxon>Eupercaria</taxon>
        <taxon>Labriformes</taxon>
        <taxon>Labridae</taxon>
        <taxon>Xyrichtys</taxon>
    </lineage>
</organism>
<dbReference type="EMBL" id="OY660874">
    <property type="protein sequence ID" value="CAJ1066456.1"/>
    <property type="molecule type" value="Genomic_DNA"/>
</dbReference>
<accession>A0AAV1FXS1</accession>
<reference evidence="2" key="1">
    <citation type="submission" date="2023-08" db="EMBL/GenBank/DDBJ databases">
        <authorList>
            <person name="Alioto T."/>
            <person name="Alioto T."/>
            <person name="Gomez Garrido J."/>
        </authorList>
    </citation>
    <scope>NUCLEOTIDE SEQUENCE</scope>
</reference>
<keyword evidence="3" id="KW-1185">Reference proteome</keyword>